<evidence type="ECO:0000313" key="6">
    <source>
        <dbReference type="Proteomes" id="UP000829476"/>
    </source>
</evidence>
<organism evidence="5 6">
    <name type="scientific">Zhouia spongiae</name>
    <dbReference type="NCBI Taxonomy" id="2202721"/>
    <lineage>
        <taxon>Bacteria</taxon>
        <taxon>Pseudomonadati</taxon>
        <taxon>Bacteroidota</taxon>
        <taxon>Flavobacteriia</taxon>
        <taxon>Flavobacteriales</taxon>
        <taxon>Flavobacteriaceae</taxon>
        <taxon>Zhouia</taxon>
    </lineage>
</organism>
<feature type="domain" description="Alpha-N-acetylglucosaminidase tim-barrel" evidence="2">
    <location>
        <begin position="123"/>
        <end position="460"/>
    </location>
</feature>
<dbReference type="PROSITE" id="PS51257">
    <property type="entry name" value="PROKAR_LIPOPROTEIN"/>
    <property type="match status" value="1"/>
</dbReference>
<keyword evidence="6" id="KW-1185">Reference proteome</keyword>
<dbReference type="InterPro" id="IPR024732">
    <property type="entry name" value="NAGLU_C"/>
</dbReference>
<dbReference type="Proteomes" id="UP000829476">
    <property type="component" value="Chromosome"/>
</dbReference>
<protein>
    <submittedName>
        <fullName evidence="5">Alpha-N-acetylglucosaminidase</fullName>
    </submittedName>
</protein>
<evidence type="ECO:0000259" key="2">
    <source>
        <dbReference type="Pfam" id="PF05089"/>
    </source>
</evidence>
<name>A0ABY3YL81_9FLAO</name>
<gene>
    <name evidence="5" type="ORF">MQE36_15920</name>
</gene>
<accession>A0ABY3YL81</accession>
<dbReference type="Pfam" id="PF12972">
    <property type="entry name" value="NAGLU_C"/>
    <property type="match status" value="1"/>
</dbReference>
<evidence type="ECO:0000256" key="1">
    <source>
        <dbReference type="ARBA" id="ARBA00022801"/>
    </source>
</evidence>
<feature type="domain" description="Alpha-N-acetylglucosaminidase C-terminal" evidence="4">
    <location>
        <begin position="469"/>
        <end position="706"/>
    </location>
</feature>
<evidence type="ECO:0000259" key="3">
    <source>
        <dbReference type="Pfam" id="PF12971"/>
    </source>
</evidence>
<dbReference type="Gene3D" id="1.20.120.670">
    <property type="entry name" value="N-acetyl-b-d-glucoasminidase"/>
    <property type="match status" value="1"/>
</dbReference>
<dbReference type="RefSeq" id="WP_242936960.1">
    <property type="nucleotide sequence ID" value="NZ_CP094326.1"/>
</dbReference>
<feature type="domain" description="Alpha-N-acetylglucosaminidase N-terminal" evidence="3">
    <location>
        <begin position="31"/>
        <end position="109"/>
    </location>
</feature>
<dbReference type="InterPro" id="IPR017853">
    <property type="entry name" value="GH"/>
</dbReference>
<evidence type="ECO:0000313" key="5">
    <source>
        <dbReference type="EMBL" id="UNY98554.1"/>
    </source>
</evidence>
<dbReference type="InterPro" id="IPR024733">
    <property type="entry name" value="NAGLU_tim-barrel"/>
</dbReference>
<dbReference type="InterPro" id="IPR007781">
    <property type="entry name" value="NAGLU"/>
</dbReference>
<dbReference type="Pfam" id="PF12971">
    <property type="entry name" value="NAGLU_N"/>
    <property type="match status" value="1"/>
</dbReference>
<evidence type="ECO:0000259" key="4">
    <source>
        <dbReference type="Pfam" id="PF12972"/>
    </source>
</evidence>
<dbReference type="Gene3D" id="3.20.20.80">
    <property type="entry name" value="Glycosidases"/>
    <property type="match status" value="1"/>
</dbReference>
<dbReference type="EMBL" id="CP094326">
    <property type="protein sequence ID" value="UNY98554.1"/>
    <property type="molecule type" value="Genomic_DNA"/>
</dbReference>
<sequence>MKKIIYLFLLLVIMGSCRNKILSGNHPELDAAKRVLERVLDKKAKDIVLKIDTTLAQSTYTYMAKNGSLTVNGNSAIALTRGVYDYLKSQQLGMLDWAGPEFNIPDKWPDAHLTKNTSPYPIRHAYNAVTSGYTTPYWDWERWEKELDWQAMHGFNMLMAPVAREAIAERVWKKLGLTQKEIDSFYVGPAHLPWLRMGCIQQVNGPLPSEWHKDQINLQHKILNRMHELGMEPVVQSFGGFVPKALKRVFPDLNIYETHWNDGFPEEQRPSFIAPDDEVFATISKLFMEEWQNEFGKAKYFLVDSFNELQLPESDLPITELLANYGKKTHSIVKSANPEAVWVIQGWMFSYQRYIWNSKTVEALFSKVPSDEVLILDYANDYNNNWKPMNAFNGKQWVYGFVPNMGGKTAYTGDISLYATGAAETLQSPDHGNLTGFTISGEGLENNAVIYELLTDVAWTDKPIDLDLWLKSYSINRYGGYPAKMKESWDLLRQSAYKNLVPHPQFGWQLGKAEIGTVNNDPEFYKAAQAFLDCSKQLSDSPNYCADAIEISALALGLKADEYFSIAANAFKNGNIKDGDMAGEKGLELLANIDRLMASHPLNSLDRWIEMARTHGETEQLKDYYERNAKYIISVWGPPVNDYSCRVWSGLIRDFYSERMQLVLNALKTNTPVNTVEWEIAWTQKTGVSKTTLFKDPVASAKALIKEALYQNQFNFKPDINNKQVFN</sequence>
<reference evidence="5 6" key="1">
    <citation type="journal article" date="2018" name="Int. J. Syst. Evol. Microbiol.">
        <title>Zhouia spongiae sp. nov., isolated from a marine sponge.</title>
        <authorList>
            <person name="Zhuang L."/>
            <person name="Lin B."/>
            <person name="Qin F."/>
            <person name="Luo L."/>
        </authorList>
    </citation>
    <scope>NUCLEOTIDE SEQUENCE [LARGE SCALE GENOMIC DNA]</scope>
    <source>
        <strain evidence="5 6">HN-Y44</strain>
    </source>
</reference>
<dbReference type="InterPro" id="IPR024240">
    <property type="entry name" value="NAGLU_N"/>
</dbReference>
<dbReference type="Gene3D" id="3.30.379.10">
    <property type="entry name" value="Chitobiase/beta-hexosaminidase domain 2-like"/>
    <property type="match status" value="1"/>
</dbReference>
<dbReference type="Pfam" id="PF05089">
    <property type="entry name" value="NAGLU"/>
    <property type="match status" value="1"/>
</dbReference>
<dbReference type="SUPFAM" id="SSF51445">
    <property type="entry name" value="(Trans)glycosidases"/>
    <property type="match status" value="1"/>
</dbReference>
<proteinExistence type="predicted"/>
<dbReference type="InterPro" id="IPR029018">
    <property type="entry name" value="Hex-like_dom2"/>
</dbReference>
<dbReference type="PANTHER" id="PTHR12872:SF1">
    <property type="entry name" value="ALPHA-N-ACETYLGLUCOSAMINIDASE"/>
    <property type="match status" value="1"/>
</dbReference>
<dbReference type="PANTHER" id="PTHR12872">
    <property type="entry name" value="ALPHA-N-ACETYLGLUCOSAMINIDASE"/>
    <property type="match status" value="1"/>
</dbReference>
<keyword evidence="1" id="KW-0378">Hydrolase</keyword>